<protein>
    <recommendedName>
        <fullName evidence="2">F-box domain-containing protein</fullName>
    </recommendedName>
</protein>
<dbReference type="OrthoDB" id="3248197at2759"/>
<name>A0A8S0VV26_CYCAE</name>
<dbReference type="Gene3D" id="1.20.1280.50">
    <property type="match status" value="1"/>
</dbReference>
<dbReference type="InterPro" id="IPR001810">
    <property type="entry name" value="F-box_dom"/>
</dbReference>
<sequence>MPPGRQAPIYLPLGGFPSKAEISRKVDELSIGLGDINHQIYQESLSMERLIEQRVEISKKIKMLHSWHAPIHGIPNEVLCEIFSFCFPEDHDCVMSVDAFPLVLARVCKRWRDLVFSHPLLWTSVHIPMLPPPPRSDSHMYENSDESLLFREELQLKVRSHLQFVSRWLSRSGSTHFLSTTLSCPPSAWYDADKYSRIPQTYLEFLFLHGRRWRAIKVQSADLTMTDLLGRLVTQQFVNLTKLELELAAPGFQRSSSDANLSWGATANLLARPGIRTLCLKCVLTGISRTKVSWGSLTHLVLGIGVSRSWPGNYMPDGAISVAETHIILAQSANLVECKLVLSEKEGNMQSPDEDDWDPILLYSLVSLQVTDLGSKTIPKLLSSIRAPCLDRLEYYNTFRRPEPGVVAALIGNPWTTATRHLALDTRYFEKKDLKKCLAAFGHINSFADEPTTFRFSRSPKIRKPLATANILLALLLPDKKGVVDCPQLRTIILKNGKDVKDITVLNFVKDRLTCSLQSGYSECTKLQRVAATLDHTSPTDADVVSKARERLEAQLCLELQYAPVTKPPPKNPYSPWAGIARNDSEDHSL</sequence>
<comment type="caution">
    <text evidence="3">The sequence shown here is derived from an EMBL/GenBank/DDBJ whole genome shotgun (WGS) entry which is preliminary data.</text>
</comment>
<dbReference type="InterPro" id="IPR036047">
    <property type="entry name" value="F-box-like_dom_sf"/>
</dbReference>
<evidence type="ECO:0000313" key="4">
    <source>
        <dbReference type="Proteomes" id="UP000467700"/>
    </source>
</evidence>
<accession>A0A8S0VV26</accession>
<dbReference type="SUPFAM" id="SSF81383">
    <property type="entry name" value="F-box domain"/>
    <property type="match status" value="1"/>
</dbReference>
<evidence type="ECO:0000259" key="2">
    <source>
        <dbReference type="Pfam" id="PF12937"/>
    </source>
</evidence>
<evidence type="ECO:0000313" key="3">
    <source>
        <dbReference type="EMBL" id="CAA7263130.1"/>
    </source>
</evidence>
<feature type="region of interest" description="Disordered" evidence="1">
    <location>
        <begin position="567"/>
        <end position="590"/>
    </location>
</feature>
<proteinExistence type="predicted"/>
<dbReference type="Proteomes" id="UP000467700">
    <property type="component" value="Unassembled WGS sequence"/>
</dbReference>
<evidence type="ECO:0000256" key="1">
    <source>
        <dbReference type="SAM" id="MobiDB-lite"/>
    </source>
</evidence>
<organism evidence="3 4">
    <name type="scientific">Cyclocybe aegerita</name>
    <name type="common">Black poplar mushroom</name>
    <name type="synonym">Agrocybe aegerita</name>
    <dbReference type="NCBI Taxonomy" id="1973307"/>
    <lineage>
        <taxon>Eukaryota</taxon>
        <taxon>Fungi</taxon>
        <taxon>Dikarya</taxon>
        <taxon>Basidiomycota</taxon>
        <taxon>Agaricomycotina</taxon>
        <taxon>Agaricomycetes</taxon>
        <taxon>Agaricomycetidae</taxon>
        <taxon>Agaricales</taxon>
        <taxon>Agaricineae</taxon>
        <taxon>Bolbitiaceae</taxon>
        <taxon>Cyclocybe</taxon>
    </lineage>
</organism>
<dbReference type="AlphaFoldDB" id="A0A8S0VV26"/>
<dbReference type="Pfam" id="PF12937">
    <property type="entry name" value="F-box-like"/>
    <property type="match status" value="1"/>
</dbReference>
<gene>
    <name evidence="3" type="ORF">AAE3_LOCUS5270</name>
</gene>
<reference evidence="3 4" key="1">
    <citation type="submission" date="2020-01" db="EMBL/GenBank/DDBJ databases">
        <authorList>
            <person name="Gupta K D."/>
        </authorList>
    </citation>
    <scope>NUCLEOTIDE SEQUENCE [LARGE SCALE GENOMIC DNA]</scope>
</reference>
<keyword evidence="4" id="KW-1185">Reference proteome</keyword>
<dbReference type="EMBL" id="CACVBS010000038">
    <property type="protein sequence ID" value="CAA7263130.1"/>
    <property type="molecule type" value="Genomic_DNA"/>
</dbReference>
<feature type="domain" description="F-box" evidence="2">
    <location>
        <begin position="73"/>
        <end position="127"/>
    </location>
</feature>